<comment type="caution">
    <text evidence="1">The sequence shown here is derived from an EMBL/GenBank/DDBJ whole genome shotgun (WGS) entry which is preliminary data.</text>
</comment>
<accession>A0A8H6J0A8</accession>
<name>A0A8H6J0A8_9PEZI</name>
<dbReference type="Proteomes" id="UP000652219">
    <property type="component" value="Unassembled WGS sequence"/>
</dbReference>
<organism evidence="1 2">
    <name type="scientific">Colletotrichum sojae</name>
    <dbReference type="NCBI Taxonomy" id="2175907"/>
    <lineage>
        <taxon>Eukaryota</taxon>
        <taxon>Fungi</taxon>
        <taxon>Dikarya</taxon>
        <taxon>Ascomycota</taxon>
        <taxon>Pezizomycotina</taxon>
        <taxon>Sordariomycetes</taxon>
        <taxon>Hypocreomycetidae</taxon>
        <taxon>Glomerellales</taxon>
        <taxon>Glomerellaceae</taxon>
        <taxon>Colletotrichum</taxon>
        <taxon>Colletotrichum orchidearum species complex</taxon>
    </lineage>
</organism>
<dbReference type="EMBL" id="WIGN01000220">
    <property type="protein sequence ID" value="KAF6804040.1"/>
    <property type="molecule type" value="Genomic_DNA"/>
</dbReference>
<gene>
    <name evidence="1" type="ORF">CSOJ01_10492</name>
</gene>
<evidence type="ECO:0000313" key="1">
    <source>
        <dbReference type="EMBL" id="KAF6804040.1"/>
    </source>
</evidence>
<keyword evidence="2" id="KW-1185">Reference proteome</keyword>
<reference evidence="1 2" key="1">
    <citation type="journal article" date="2020" name="Phytopathology">
        <title>Genome Sequence Resources of Colletotrichum truncatum, C. plurivorum, C. musicola, and C. sojae: Four Species Pathogenic to Soybean (Glycine max).</title>
        <authorList>
            <person name="Rogerio F."/>
            <person name="Boufleur T.R."/>
            <person name="Ciampi-Guillardi M."/>
            <person name="Sukno S.A."/>
            <person name="Thon M.R."/>
            <person name="Massola Junior N.S."/>
            <person name="Baroncelli R."/>
        </authorList>
    </citation>
    <scope>NUCLEOTIDE SEQUENCE [LARGE SCALE GENOMIC DNA]</scope>
    <source>
        <strain evidence="1 2">LFN0009</strain>
    </source>
</reference>
<dbReference type="AlphaFoldDB" id="A0A8H6J0A8"/>
<protein>
    <submittedName>
        <fullName evidence="1">Uncharacterized protein</fullName>
    </submittedName>
</protein>
<proteinExistence type="predicted"/>
<evidence type="ECO:0000313" key="2">
    <source>
        <dbReference type="Proteomes" id="UP000652219"/>
    </source>
</evidence>
<sequence>MAFAPLGQDTIAEKAGEHATPTEPTNGLQGAADPSFVHHRGRIVKIMKSLSQIIAILAVVAPATAQTPTGGSFTTGTLNPLPSWTINPVICPTETLTLDVCATCAVPQCITVSTLTRPCGCPTPGPTTFLEFPCRGTCGRIGCTTSYVFVIGEVPCDATASGPVTPTVVATVTTTETVASETETETTSATPTTITTTVSGEAATATTATPNAGGRLAVPFRFW</sequence>